<accession>A0A2S0KKN0</accession>
<feature type="transmembrane region" description="Helical" evidence="1">
    <location>
        <begin position="161"/>
        <end position="185"/>
    </location>
</feature>
<organism evidence="2 3">
    <name type="scientific">Gordonia iterans</name>
    <dbReference type="NCBI Taxonomy" id="1004901"/>
    <lineage>
        <taxon>Bacteria</taxon>
        <taxon>Bacillati</taxon>
        <taxon>Actinomycetota</taxon>
        <taxon>Actinomycetes</taxon>
        <taxon>Mycobacteriales</taxon>
        <taxon>Gordoniaceae</taxon>
        <taxon>Gordonia</taxon>
    </lineage>
</organism>
<gene>
    <name evidence="2" type="ORF">C6V83_12690</name>
</gene>
<dbReference type="PANTHER" id="PTHR37305:SF1">
    <property type="entry name" value="MEMBRANE PROTEIN"/>
    <property type="match status" value="1"/>
</dbReference>
<evidence type="ECO:0000313" key="3">
    <source>
        <dbReference type="Proteomes" id="UP000239814"/>
    </source>
</evidence>
<keyword evidence="1" id="KW-0472">Membrane</keyword>
<dbReference type="KEGG" id="git:C6V83_12690"/>
<keyword evidence="1" id="KW-0812">Transmembrane</keyword>
<evidence type="ECO:0000256" key="1">
    <source>
        <dbReference type="SAM" id="Phobius"/>
    </source>
</evidence>
<protein>
    <submittedName>
        <fullName evidence="2">ABC transporter permease</fullName>
    </submittedName>
</protein>
<feature type="transmembrane region" description="Helical" evidence="1">
    <location>
        <begin position="116"/>
        <end position="141"/>
    </location>
</feature>
<dbReference type="PANTHER" id="PTHR37305">
    <property type="entry name" value="INTEGRAL MEMBRANE PROTEIN-RELATED"/>
    <property type="match status" value="1"/>
</dbReference>
<dbReference type="AlphaFoldDB" id="A0A2S0KKN0"/>
<dbReference type="EMBL" id="CP027433">
    <property type="protein sequence ID" value="AVM02229.1"/>
    <property type="molecule type" value="Genomic_DNA"/>
</dbReference>
<sequence>MSAAAIERTAPTVAPTARFADTLRAEWIKFWTVRGTRWSLIVMILLGVGLTTAVCWASADWLASGEADEVPGSFVTWGTMVAQIPAIVLGALVITSEYGTGMIRATFAATPRRGRVIAAKAAVLTGVLLIGGLVTAFGGYFAGNWFLTEAGSGVPWGSEGLLRALIGNGVVLALLGLLTFAVGLLVRHTAAAISIVLGIVAVLASLAWALPGDWGTWVAKVLPGNSTQAITSVVPFNPDVLGPWTGLGVLASQVVVMLALGVYAVQRRDA</sequence>
<dbReference type="Proteomes" id="UP000239814">
    <property type="component" value="Chromosome"/>
</dbReference>
<feature type="transmembrane region" description="Helical" evidence="1">
    <location>
        <begin position="38"/>
        <end position="59"/>
    </location>
</feature>
<proteinExistence type="predicted"/>
<keyword evidence="3" id="KW-1185">Reference proteome</keyword>
<keyword evidence="1" id="KW-1133">Transmembrane helix</keyword>
<name>A0A2S0KKN0_9ACTN</name>
<reference evidence="2 3" key="1">
    <citation type="submission" date="2018-03" db="EMBL/GenBank/DDBJ databases">
        <title>Characteristics and genome of n-alkane degrading marine bacteria Gordonia iterans isolated from crude oil contaminated in Tae-an, South Korea.</title>
        <authorList>
            <person name="Lee S.-S."/>
            <person name="Kim H."/>
        </authorList>
    </citation>
    <scope>NUCLEOTIDE SEQUENCE [LARGE SCALE GENOMIC DNA]</scope>
    <source>
        <strain evidence="2 3">Co17</strain>
    </source>
</reference>
<feature type="transmembrane region" description="Helical" evidence="1">
    <location>
        <begin position="74"/>
        <end position="95"/>
    </location>
</feature>
<evidence type="ECO:0000313" key="2">
    <source>
        <dbReference type="EMBL" id="AVM02229.1"/>
    </source>
</evidence>
<feature type="transmembrane region" description="Helical" evidence="1">
    <location>
        <begin position="244"/>
        <end position="265"/>
    </location>
</feature>
<feature type="transmembrane region" description="Helical" evidence="1">
    <location>
        <begin position="192"/>
        <end position="210"/>
    </location>
</feature>